<dbReference type="AlphaFoldDB" id="X1G8N0"/>
<evidence type="ECO:0000256" key="1">
    <source>
        <dbReference type="SAM" id="Phobius"/>
    </source>
</evidence>
<name>X1G8N0_9ZZZZ</name>
<dbReference type="EMBL" id="BARU01010836">
    <property type="protein sequence ID" value="GAH37924.1"/>
    <property type="molecule type" value="Genomic_DNA"/>
</dbReference>
<reference evidence="2" key="1">
    <citation type="journal article" date="2014" name="Front. Microbiol.">
        <title>High frequency of phylogenetically diverse reductive dehalogenase-homologous genes in deep subseafloor sedimentary metagenomes.</title>
        <authorList>
            <person name="Kawai M."/>
            <person name="Futagami T."/>
            <person name="Toyoda A."/>
            <person name="Takaki Y."/>
            <person name="Nishi S."/>
            <person name="Hori S."/>
            <person name="Arai W."/>
            <person name="Tsubouchi T."/>
            <person name="Morono Y."/>
            <person name="Uchiyama I."/>
            <person name="Ito T."/>
            <person name="Fujiyama A."/>
            <person name="Inagaki F."/>
            <person name="Takami H."/>
        </authorList>
    </citation>
    <scope>NUCLEOTIDE SEQUENCE</scope>
    <source>
        <strain evidence="2">Expedition CK06-06</strain>
    </source>
</reference>
<feature type="transmembrane region" description="Helical" evidence="1">
    <location>
        <begin position="60"/>
        <end position="78"/>
    </location>
</feature>
<protein>
    <submittedName>
        <fullName evidence="2">Uncharacterized protein</fullName>
    </submittedName>
</protein>
<keyword evidence="1" id="KW-0812">Transmembrane</keyword>
<organism evidence="2">
    <name type="scientific">marine sediment metagenome</name>
    <dbReference type="NCBI Taxonomy" id="412755"/>
    <lineage>
        <taxon>unclassified sequences</taxon>
        <taxon>metagenomes</taxon>
        <taxon>ecological metagenomes</taxon>
    </lineage>
</organism>
<feature type="non-terminal residue" evidence="2">
    <location>
        <position position="89"/>
    </location>
</feature>
<sequence>MNNLLITKGLVFLSLTCFTLSLVTGCQVPEQRTESNSDQLIDILQDLQTTNAGSAPLNPLAVPIGAGLAGIIAMLESLRRVEKGKRKYA</sequence>
<proteinExistence type="predicted"/>
<gene>
    <name evidence="2" type="ORF">S03H2_20544</name>
</gene>
<keyword evidence="1" id="KW-0472">Membrane</keyword>
<keyword evidence="1" id="KW-1133">Transmembrane helix</keyword>
<accession>X1G8N0</accession>
<comment type="caution">
    <text evidence="2">The sequence shown here is derived from an EMBL/GenBank/DDBJ whole genome shotgun (WGS) entry which is preliminary data.</text>
</comment>
<evidence type="ECO:0000313" key="2">
    <source>
        <dbReference type="EMBL" id="GAH37924.1"/>
    </source>
</evidence>